<comment type="caution">
    <text evidence="2">The sequence shown here is derived from an EMBL/GenBank/DDBJ whole genome shotgun (WGS) entry which is preliminary data.</text>
</comment>
<gene>
    <name evidence="2" type="ORF">GCM10010218_62070</name>
</gene>
<reference evidence="2" key="2">
    <citation type="submission" date="2020-09" db="EMBL/GenBank/DDBJ databases">
        <authorList>
            <person name="Sun Q."/>
            <person name="Ohkuma M."/>
        </authorList>
    </citation>
    <scope>NUCLEOTIDE SEQUENCE</scope>
    <source>
        <strain evidence="2">JCM 4059</strain>
    </source>
</reference>
<dbReference type="AlphaFoldDB" id="A0A919B8U7"/>
<reference evidence="2" key="1">
    <citation type="journal article" date="2014" name="Int. J. Syst. Evol. Microbiol.">
        <title>Complete genome sequence of Corynebacterium casei LMG S-19264T (=DSM 44701T), isolated from a smear-ripened cheese.</title>
        <authorList>
            <consortium name="US DOE Joint Genome Institute (JGI-PGF)"/>
            <person name="Walter F."/>
            <person name="Albersmeier A."/>
            <person name="Kalinowski J."/>
            <person name="Ruckert C."/>
        </authorList>
    </citation>
    <scope>NUCLEOTIDE SEQUENCE</scope>
    <source>
        <strain evidence="2">JCM 4059</strain>
    </source>
</reference>
<keyword evidence="1" id="KW-0812">Transmembrane</keyword>
<dbReference type="Proteomes" id="UP000638313">
    <property type="component" value="Unassembled WGS sequence"/>
</dbReference>
<name>A0A919B8U7_9ACTN</name>
<keyword evidence="1" id="KW-0472">Membrane</keyword>
<organism evidence="2 3">
    <name type="scientific">Streptomyces mashuensis</name>
    <dbReference type="NCBI Taxonomy" id="33904"/>
    <lineage>
        <taxon>Bacteria</taxon>
        <taxon>Bacillati</taxon>
        <taxon>Actinomycetota</taxon>
        <taxon>Actinomycetes</taxon>
        <taxon>Kitasatosporales</taxon>
        <taxon>Streptomycetaceae</taxon>
        <taxon>Streptomyces</taxon>
    </lineage>
</organism>
<dbReference type="EMBL" id="BNBD01000022">
    <property type="protein sequence ID" value="GHF72358.1"/>
    <property type="molecule type" value="Genomic_DNA"/>
</dbReference>
<dbReference type="NCBIfam" id="NF033218">
    <property type="entry name" value="anchor_AmaP"/>
    <property type="match status" value="1"/>
</dbReference>
<keyword evidence="1" id="KW-1133">Transmembrane helix</keyword>
<protein>
    <recommendedName>
        <fullName evidence="4">Alkaline shock response membrane anchor protein AmaP</fullName>
    </recommendedName>
</protein>
<evidence type="ECO:0000313" key="2">
    <source>
        <dbReference type="EMBL" id="GHF72358.1"/>
    </source>
</evidence>
<keyword evidence="3" id="KW-1185">Reference proteome</keyword>
<evidence type="ECO:0008006" key="4">
    <source>
        <dbReference type="Google" id="ProtNLM"/>
    </source>
</evidence>
<evidence type="ECO:0000313" key="3">
    <source>
        <dbReference type="Proteomes" id="UP000638313"/>
    </source>
</evidence>
<sequence>MLRTVNRVVLGLAGLLLVALGAAVLTGGLDLVRRWHLPVPPEWPFDGPGDVLLPTATRQHWRAHGWWWPAVVGGLAVLVLAALAWLAAQLRPRRLRETVVDCGDGDTATVRGRGLEDAMAAEAAALHGVDRALVTLGGRRTAPAVRAVLTLAPHAGPAAVLYRLRTEVLRHARTSAGLGRLPAEVRLRAVRHRAERVG</sequence>
<dbReference type="RefSeq" id="WP_190133109.1">
    <property type="nucleotide sequence ID" value="NZ_BNBD01000022.1"/>
</dbReference>
<accession>A0A919B8U7</accession>
<proteinExistence type="predicted"/>
<feature type="transmembrane region" description="Helical" evidence="1">
    <location>
        <begin position="66"/>
        <end position="88"/>
    </location>
</feature>
<evidence type="ECO:0000256" key="1">
    <source>
        <dbReference type="SAM" id="Phobius"/>
    </source>
</evidence>